<dbReference type="Proteomes" id="UP000315783">
    <property type="component" value="Unassembled WGS sequence"/>
</dbReference>
<evidence type="ECO:0000256" key="2">
    <source>
        <dbReference type="SAM" id="Phobius"/>
    </source>
</evidence>
<dbReference type="Pfam" id="PF20684">
    <property type="entry name" value="Fung_rhodopsin"/>
    <property type="match status" value="1"/>
</dbReference>
<evidence type="ECO:0000256" key="1">
    <source>
        <dbReference type="SAM" id="MobiDB-lite"/>
    </source>
</evidence>
<organism evidence="4 5">
    <name type="scientific">Cordyceps javanica</name>
    <dbReference type="NCBI Taxonomy" id="43265"/>
    <lineage>
        <taxon>Eukaryota</taxon>
        <taxon>Fungi</taxon>
        <taxon>Dikarya</taxon>
        <taxon>Ascomycota</taxon>
        <taxon>Pezizomycotina</taxon>
        <taxon>Sordariomycetes</taxon>
        <taxon>Hypocreomycetidae</taxon>
        <taxon>Hypocreales</taxon>
        <taxon>Cordycipitaceae</taxon>
        <taxon>Cordyceps</taxon>
    </lineage>
</organism>
<keyword evidence="2" id="KW-0472">Membrane</keyword>
<feature type="region of interest" description="Disordered" evidence="1">
    <location>
        <begin position="297"/>
        <end position="323"/>
    </location>
</feature>
<dbReference type="EMBL" id="SPUK01000029">
    <property type="protein sequence ID" value="TQV90304.1"/>
    <property type="molecule type" value="Genomic_DNA"/>
</dbReference>
<gene>
    <name evidence="4" type="ORF">IF1G_11063</name>
</gene>
<comment type="caution">
    <text evidence="4">The sequence shown here is derived from an EMBL/GenBank/DDBJ whole genome shotgun (WGS) entry which is preliminary data.</text>
</comment>
<dbReference type="AlphaFoldDB" id="A0A545ULG9"/>
<keyword evidence="2" id="KW-0812">Transmembrane</keyword>
<sequence length="323" mass="35726">MADAEYKNQLVTYSIWALFAVACIAFIVRQWSKFVIKQMGLDDWFMCSCASFVFTLTLFLGLKDSSDPSGSLLSDVAAAKEKVRHVWLYASHLFYIVCLGLCRLSAVLFGSRVKGLPHIESRDLTLVVVCGLWLVASLVIVAVRGNFTQPWETMDGTEFRRWMAVDIGGVTLEVAIFWLALLLIRRHNLSKRTWVCYAYGSIVPVVICRLILLHPGCGNVCDRRSLKAHLSTCACTQISMIAATCTSFSALKPFSLSGTPVGQSYELPRRRGFDDIGNTDTDDQCCLTDAEQISLNTVNSGNAGSRRPSQGERQLTGEDSLNV</sequence>
<feature type="transmembrane region" description="Helical" evidence="2">
    <location>
        <begin position="92"/>
        <end position="111"/>
    </location>
</feature>
<feature type="domain" description="Rhodopsin" evidence="3">
    <location>
        <begin position="28"/>
        <end position="192"/>
    </location>
</feature>
<feature type="transmembrane region" description="Helical" evidence="2">
    <location>
        <begin position="123"/>
        <end position="143"/>
    </location>
</feature>
<evidence type="ECO:0000313" key="4">
    <source>
        <dbReference type="EMBL" id="TQV90304.1"/>
    </source>
</evidence>
<name>A0A545ULG9_9HYPO</name>
<proteinExistence type="predicted"/>
<dbReference type="InterPro" id="IPR049326">
    <property type="entry name" value="Rhodopsin_dom_fungi"/>
</dbReference>
<evidence type="ECO:0000313" key="5">
    <source>
        <dbReference type="Proteomes" id="UP000315783"/>
    </source>
</evidence>
<keyword evidence="5" id="KW-1185">Reference proteome</keyword>
<feature type="transmembrane region" description="Helical" evidence="2">
    <location>
        <begin position="13"/>
        <end position="32"/>
    </location>
</feature>
<feature type="transmembrane region" description="Helical" evidence="2">
    <location>
        <begin position="196"/>
        <end position="214"/>
    </location>
</feature>
<evidence type="ECO:0000259" key="3">
    <source>
        <dbReference type="Pfam" id="PF20684"/>
    </source>
</evidence>
<accession>A0A545ULG9</accession>
<dbReference type="PROSITE" id="PS51257">
    <property type="entry name" value="PROKAR_LIPOPROTEIN"/>
    <property type="match status" value="1"/>
</dbReference>
<keyword evidence="2" id="KW-1133">Transmembrane helix</keyword>
<reference evidence="4 5" key="1">
    <citation type="journal article" date="2019" name="Appl. Microbiol. Biotechnol.">
        <title>Genome sequence of Isaria javanica and comparative genome analysis insights into family S53 peptidase evolution in fungal entomopathogens.</title>
        <authorList>
            <person name="Lin R."/>
            <person name="Zhang X."/>
            <person name="Xin B."/>
            <person name="Zou M."/>
            <person name="Gao Y."/>
            <person name="Qin F."/>
            <person name="Hu Q."/>
            <person name="Xie B."/>
            <person name="Cheng X."/>
        </authorList>
    </citation>
    <scope>NUCLEOTIDE SEQUENCE [LARGE SCALE GENOMIC DNA]</scope>
    <source>
        <strain evidence="4 5">IJ1G</strain>
    </source>
</reference>
<feature type="transmembrane region" description="Helical" evidence="2">
    <location>
        <begin position="163"/>
        <end position="184"/>
    </location>
</feature>
<protein>
    <recommendedName>
        <fullName evidence="3">Rhodopsin domain-containing protein</fullName>
    </recommendedName>
</protein>
<dbReference type="PANTHER" id="PTHR39614">
    <property type="entry name" value="INTEGRAL MEMBRANE PROTEIN"/>
    <property type="match status" value="1"/>
</dbReference>
<feature type="transmembrane region" description="Helical" evidence="2">
    <location>
        <begin position="44"/>
        <end position="62"/>
    </location>
</feature>
<dbReference type="PANTHER" id="PTHR39614:SF2">
    <property type="entry name" value="INTEGRAL MEMBRANE PROTEIN"/>
    <property type="match status" value="1"/>
</dbReference>